<comment type="caution">
    <text evidence="2">The sequence shown here is derived from an EMBL/GenBank/DDBJ whole genome shotgun (WGS) entry which is preliminary data.</text>
</comment>
<proteinExistence type="predicted"/>
<reference evidence="2 3" key="1">
    <citation type="submission" date="2016-07" db="EMBL/GenBank/DDBJ databases">
        <title>Pervasive Adenine N6-methylation of Active Genes in Fungi.</title>
        <authorList>
            <consortium name="DOE Joint Genome Institute"/>
            <person name="Mondo S.J."/>
            <person name="Dannebaum R.O."/>
            <person name="Kuo R.C."/>
            <person name="Labutti K."/>
            <person name="Haridas S."/>
            <person name="Kuo A."/>
            <person name="Salamov A."/>
            <person name="Ahrendt S.R."/>
            <person name="Lipzen A."/>
            <person name="Sullivan W."/>
            <person name="Andreopoulos W.B."/>
            <person name="Clum A."/>
            <person name="Lindquist E."/>
            <person name="Daum C."/>
            <person name="Ramamoorthy G.K."/>
            <person name="Gryganskyi A."/>
            <person name="Culley D."/>
            <person name="Magnuson J.K."/>
            <person name="James T.Y."/>
            <person name="O'Malley M.A."/>
            <person name="Stajich J.E."/>
            <person name="Spatafora J.W."/>
            <person name="Visel A."/>
            <person name="Grigoriev I.V."/>
        </authorList>
    </citation>
    <scope>NUCLEOTIDE SEQUENCE [LARGE SCALE GENOMIC DNA]</scope>
    <source>
        <strain evidence="2 3">PL171</strain>
    </source>
</reference>
<dbReference type="AlphaFoldDB" id="A0A1Y2H781"/>
<sequence>MSIASLSGGGGGVQRKLVSIHVVLCTLTVGVMYFSCALFEPYLYLVAFLLTESKKIVLLPYLCTDFLFLPSWHTWSSYGVTQPTDCALELSIGHRLEFDVQSVERKMGRLSGISGRPKSNLAFRSSGFSSVSKVTSEADRQLSCPLFDLKSCWLCWRRSCSSSARNVMLLSTAWHLWRSICSRNAFQCSQNLHCTCIYKKG</sequence>
<keyword evidence="1" id="KW-0472">Membrane</keyword>
<name>A0A1Y2H781_9FUNG</name>
<feature type="non-terminal residue" evidence="2">
    <location>
        <position position="201"/>
    </location>
</feature>
<evidence type="ECO:0000313" key="3">
    <source>
        <dbReference type="Proteomes" id="UP000193411"/>
    </source>
</evidence>
<keyword evidence="1" id="KW-1133">Transmembrane helix</keyword>
<keyword evidence="1" id="KW-0812">Transmembrane</keyword>
<evidence type="ECO:0000256" key="1">
    <source>
        <dbReference type="SAM" id="Phobius"/>
    </source>
</evidence>
<dbReference type="Proteomes" id="UP000193411">
    <property type="component" value="Unassembled WGS sequence"/>
</dbReference>
<protein>
    <submittedName>
        <fullName evidence="2">Uncharacterized protein</fullName>
    </submittedName>
</protein>
<keyword evidence="3" id="KW-1185">Reference proteome</keyword>
<gene>
    <name evidence="2" type="ORF">BCR44DRAFT_346361</name>
</gene>
<accession>A0A1Y2H781</accession>
<feature type="transmembrane region" description="Helical" evidence="1">
    <location>
        <begin position="20"/>
        <end position="44"/>
    </location>
</feature>
<organism evidence="2 3">
    <name type="scientific">Catenaria anguillulae PL171</name>
    <dbReference type="NCBI Taxonomy" id="765915"/>
    <lineage>
        <taxon>Eukaryota</taxon>
        <taxon>Fungi</taxon>
        <taxon>Fungi incertae sedis</taxon>
        <taxon>Blastocladiomycota</taxon>
        <taxon>Blastocladiomycetes</taxon>
        <taxon>Blastocladiales</taxon>
        <taxon>Catenariaceae</taxon>
        <taxon>Catenaria</taxon>
    </lineage>
</organism>
<evidence type="ECO:0000313" key="2">
    <source>
        <dbReference type="EMBL" id="ORZ29821.1"/>
    </source>
</evidence>
<dbReference type="EMBL" id="MCFL01000125">
    <property type="protein sequence ID" value="ORZ29821.1"/>
    <property type="molecule type" value="Genomic_DNA"/>
</dbReference>